<dbReference type="GO" id="GO:0034332">
    <property type="term" value="P:adherens junction organization"/>
    <property type="evidence" value="ECO:0007669"/>
    <property type="project" value="TreeGrafter"/>
</dbReference>
<dbReference type="OrthoDB" id="6252479at2759"/>
<dbReference type="PROSITE" id="PS50268">
    <property type="entry name" value="CADHERIN_2"/>
    <property type="match status" value="1"/>
</dbReference>
<sequence>MPGASYPYEACGAERIGMELSQRRYIRSSMEVAEDQGAAGLSLEPLHYNVTIVDGWSVSQPEGIVGEFLKINCDASSDCTQININPDAGVSLPVHNCTQSDCVIGQDEPFLDLEEFGGKDTFQFIVNDDPDGDVQVIILTILDVNENAPKFLQGVYITSIFENTLVFDPPIILSAVDQDPNSEGRLHYSLEGNEENFYLEMIAENNTAELRIKDPLDMEQGFWFYTLTASVTDEEDDFGNPALTDTAKISIEVLNQQDTPPIWTQFPILIEIEEGTPINTKVGIFKADDGDATTSPREIKYELLEQNDFFKLITHANGSCSLELLQEIDVDEEDAPPLFSSFELKVVLLLVGRLDTATTKRGDQIASFYRSEK</sequence>
<dbReference type="GO" id="GO:0045296">
    <property type="term" value="F:cadherin binding"/>
    <property type="evidence" value="ECO:0007669"/>
    <property type="project" value="TreeGrafter"/>
</dbReference>
<dbReference type="GO" id="GO:0016477">
    <property type="term" value="P:cell migration"/>
    <property type="evidence" value="ECO:0007669"/>
    <property type="project" value="TreeGrafter"/>
</dbReference>
<dbReference type="GO" id="GO:0000902">
    <property type="term" value="P:cell morphogenesis"/>
    <property type="evidence" value="ECO:0007669"/>
    <property type="project" value="TreeGrafter"/>
</dbReference>
<dbReference type="GO" id="GO:0007156">
    <property type="term" value="P:homophilic cell adhesion via plasma membrane adhesion molecules"/>
    <property type="evidence" value="ECO:0007669"/>
    <property type="project" value="InterPro"/>
</dbReference>
<protein>
    <submittedName>
        <fullName evidence="8">Uncharacterized protein</fullName>
    </submittedName>
</protein>
<organism evidence="8">
    <name type="scientific">Cyprideis torosa</name>
    <dbReference type="NCBI Taxonomy" id="163714"/>
    <lineage>
        <taxon>Eukaryota</taxon>
        <taxon>Metazoa</taxon>
        <taxon>Ecdysozoa</taxon>
        <taxon>Arthropoda</taxon>
        <taxon>Crustacea</taxon>
        <taxon>Oligostraca</taxon>
        <taxon>Ostracoda</taxon>
        <taxon>Podocopa</taxon>
        <taxon>Podocopida</taxon>
        <taxon>Cytherocopina</taxon>
        <taxon>Cytheroidea</taxon>
        <taxon>Cytherideidae</taxon>
        <taxon>Cyprideis</taxon>
    </lineage>
</organism>
<dbReference type="InterPro" id="IPR015919">
    <property type="entry name" value="Cadherin-like_sf"/>
</dbReference>
<evidence type="ECO:0000256" key="6">
    <source>
        <dbReference type="ARBA" id="ARBA00022989"/>
    </source>
</evidence>
<dbReference type="GO" id="GO:0007043">
    <property type="term" value="P:cell-cell junction assembly"/>
    <property type="evidence" value="ECO:0007669"/>
    <property type="project" value="TreeGrafter"/>
</dbReference>
<dbReference type="GO" id="GO:0016342">
    <property type="term" value="C:catenin complex"/>
    <property type="evidence" value="ECO:0007669"/>
    <property type="project" value="TreeGrafter"/>
</dbReference>
<keyword evidence="3" id="KW-0732">Signal</keyword>
<reference evidence="8" key="1">
    <citation type="submission" date="2020-11" db="EMBL/GenBank/DDBJ databases">
        <authorList>
            <person name="Tran Van P."/>
        </authorList>
    </citation>
    <scope>NUCLEOTIDE SEQUENCE</scope>
</reference>
<dbReference type="InterPro" id="IPR002126">
    <property type="entry name" value="Cadherin-like_dom"/>
</dbReference>
<evidence type="ECO:0000313" key="8">
    <source>
        <dbReference type="EMBL" id="CAD7232654.1"/>
    </source>
</evidence>
<keyword evidence="7" id="KW-0472">Membrane</keyword>
<dbReference type="GO" id="GO:0005509">
    <property type="term" value="F:calcium ion binding"/>
    <property type="evidence" value="ECO:0007669"/>
    <property type="project" value="UniProtKB-UniRule"/>
</dbReference>
<keyword evidence="6" id="KW-1133">Transmembrane helix</keyword>
<evidence type="ECO:0000256" key="4">
    <source>
        <dbReference type="ARBA" id="ARBA00022737"/>
    </source>
</evidence>
<dbReference type="GO" id="GO:0044331">
    <property type="term" value="P:cell-cell adhesion mediated by cadherin"/>
    <property type="evidence" value="ECO:0007669"/>
    <property type="project" value="TreeGrafter"/>
</dbReference>
<comment type="subcellular location">
    <subcellularLocation>
        <location evidence="1">Membrane</location>
        <topology evidence="1">Single-pass membrane protein</topology>
    </subcellularLocation>
</comment>
<proteinExistence type="predicted"/>
<dbReference type="PANTHER" id="PTHR24027:SF422">
    <property type="entry name" value="CADHERIN DOMAIN-CONTAINING PROTEIN"/>
    <property type="match status" value="1"/>
</dbReference>
<evidence type="ECO:0000256" key="1">
    <source>
        <dbReference type="ARBA" id="ARBA00004167"/>
    </source>
</evidence>
<evidence type="ECO:0000256" key="7">
    <source>
        <dbReference type="ARBA" id="ARBA00023136"/>
    </source>
</evidence>
<dbReference type="InterPro" id="IPR039808">
    <property type="entry name" value="Cadherin"/>
</dbReference>
<dbReference type="SMART" id="SM00112">
    <property type="entry name" value="CA"/>
    <property type="match status" value="1"/>
</dbReference>
<dbReference type="SUPFAM" id="SSF49313">
    <property type="entry name" value="Cadherin-like"/>
    <property type="match status" value="2"/>
</dbReference>
<dbReference type="PANTHER" id="PTHR24027">
    <property type="entry name" value="CADHERIN-23"/>
    <property type="match status" value="1"/>
</dbReference>
<dbReference type="GO" id="GO:0008013">
    <property type="term" value="F:beta-catenin binding"/>
    <property type="evidence" value="ECO:0007669"/>
    <property type="project" value="TreeGrafter"/>
</dbReference>
<dbReference type="GO" id="GO:0005912">
    <property type="term" value="C:adherens junction"/>
    <property type="evidence" value="ECO:0007669"/>
    <property type="project" value="TreeGrafter"/>
</dbReference>
<keyword evidence="5" id="KW-0106">Calcium</keyword>
<dbReference type="Pfam" id="PF00028">
    <property type="entry name" value="Cadherin"/>
    <property type="match status" value="1"/>
</dbReference>
<evidence type="ECO:0000256" key="2">
    <source>
        <dbReference type="ARBA" id="ARBA00022692"/>
    </source>
</evidence>
<dbReference type="EMBL" id="OB664940">
    <property type="protein sequence ID" value="CAD7232654.1"/>
    <property type="molecule type" value="Genomic_DNA"/>
</dbReference>
<keyword evidence="4" id="KW-0677">Repeat</keyword>
<dbReference type="CDD" id="cd11304">
    <property type="entry name" value="Cadherin_repeat"/>
    <property type="match status" value="1"/>
</dbReference>
<evidence type="ECO:0000256" key="3">
    <source>
        <dbReference type="ARBA" id="ARBA00022729"/>
    </source>
</evidence>
<evidence type="ECO:0000256" key="5">
    <source>
        <dbReference type="ARBA" id="ARBA00022837"/>
    </source>
</evidence>
<dbReference type="AlphaFoldDB" id="A0A7R8ZSE6"/>
<name>A0A7R8ZSE6_9CRUS</name>
<dbReference type="GO" id="GO:0016339">
    <property type="term" value="P:calcium-dependent cell-cell adhesion via plasma membrane cell adhesion molecules"/>
    <property type="evidence" value="ECO:0007669"/>
    <property type="project" value="TreeGrafter"/>
</dbReference>
<keyword evidence="2" id="KW-0812">Transmembrane</keyword>
<gene>
    <name evidence="8" type="ORF">CTOB1V02_LOCUS10485</name>
</gene>
<accession>A0A7R8ZSE6</accession>
<dbReference type="Gene3D" id="2.60.40.60">
    <property type="entry name" value="Cadherins"/>
    <property type="match status" value="2"/>
</dbReference>